<dbReference type="AlphaFoldDB" id="A0A090VZU5"/>
<evidence type="ECO:0000313" key="2">
    <source>
        <dbReference type="Proteomes" id="UP000029646"/>
    </source>
</evidence>
<accession>A0A090VZU5</accession>
<comment type="caution">
    <text evidence="1">The sequence shown here is derived from an EMBL/GenBank/DDBJ whole genome shotgun (WGS) entry which is preliminary data.</text>
</comment>
<dbReference type="Proteomes" id="UP000029646">
    <property type="component" value="Unassembled WGS sequence"/>
</dbReference>
<dbReference type="EMBL" id="BBNS01000004">
    <property type="protein sequence ID" value="GAL70191.1"/>
    <property type="molecule type" value="Genomic_DNA"/>
</dbReference>
<evidence type="ECO:0000313" key="1">
    <source>
        <dbReference type="EMBL" id="GAL70191.1"/>
    </source>
</evidence>
<protein>
    <submittedName>
        <fullName evidence="1">Uncharacterized protein</fullName>
    </submittedName>
</protein>
<name>A0A090VZU5_9FLAO</name>
<gene>
    <name evidence="1" type="ORF">JCM19302_2766</name>
</gene>
<reference evidence="1 2" key="1">
    <citation type="journal article" date="2014" name="Genome Announc.">
        <title>Draft Genome Sequence of Marine Flavobacterium Jejuia pallidilutea Strain 11shimoA1 and Pigmentation Mutants.</title>
        <authorList>
            <person name="Takatani N."/>
            <person name="Nakanishi M."/>
            <person name="Meirelles P."/>
            <person name="Mino S."/>
            <person name="Suda W."/>
            <person name="Oshima K."/>
            <person name="Hattori M."/>
            <person name="Ohkuma M."/>
            <person name="Hosokawa M."/>
            <person name="Miyashita K."/>
            <person name="Thompson F.L."/>
            <person name="Niwa A."/>
            <person name="Sawabe T."/>
            <person name="Sawabe T."/>
        </authorList>
    </citation>
    <scope>NUCLEOTIDE SEQUENCE [LARGE SCALE GENOMIC DNA]</scope>
    <source>
        <strain evidence="2">JCM19302</strain>
    </source>
</reference>
<proteinExistence type="predicted"/>
<sequence>MFTETNVMSTNKHAIIRYQTLDKCFRNTGKRYYIEDLLEACNTAIFEFDPNSEGIKKDNFTTILGLWNPHKASQFL</sequence>
<organism evidence="1 2">
    <name type="scientific">Jejuia pallidilutea</name>
    <dbReference type="NCBI Taxonomy" id="504487"/>
    <lineage>
        <taxon>Bacteria</taxon>
        <taxon>Pseudomonadati</taxon>
        <taxon>Bacteroidota</taxon>
        <taxon>Flavobacteriia</taxon>
        <taxon>Flavobacteriales</taxon>
        <taxon>Flavobacteriaceae</taxon>
        <taxon>Jejuia</taxon>
    </lineage>
</organism>